<comment type="similarity">
    <text evidence="1">Belongs to the PPR family. PCMP-H subfamily.</text>
</comment>
<evidence type="ECO:0000256" key="4">
    <source>
        <dbReference type="PROSITE-ProRule" id="PRU00708"/>
    </source>
</evidence>
<sequence length="648" mass="72470">MFQITTPLWRGTPYAPKRKLKLLYFSIEAYQPQTTSWVNKKPGFSSKPSLKLGLKAISFTPKNCSFPYIFHTRTHFIQTLQSCNDHVLATLTHAKILKHGLLNDTFTANHLINCYVRLQKAAQACQLFDEMPEPNVVSYTSLMSGYVNVGKPQICLWVFREMRKGTVLPNEFTFATAVNACSILADLKTGKQIHAHVQSFGFQCNLVVCSSLVDMYGKCNEVGLARRVFESMECKNVVSWTSMITACAQNGRGHEALGLFREFNWLAWEHPNQFMLASVITACANLGKLVSGKVTHGAVIRHGHDSNDVVASALVDMYAKCGCILYSDTVFRRVLNPSVIPYTSMIVAAGKHGLGKLSLELFEEMIAKRIKPNGVTFVGVLHACSHSGFVDEGLEYLNSMSRKHGIVPEAKHYICVVDMLGRTGRLDEAYRLAKSTEVNNDEGAVLWGTLLSASRLHGRVEIAAEASKRLIESNQQVALAYVTLSNVYALAGQWENAQSLRTDMKRTGVYKEPGCSWVEIKDSTYVFHAGDVAGERGSDILSLLRELEGKMKERGYIGRLTGLVFVDVEEEAKGEMVGLHSEKLALAFGLINIPKGVTIRIMKNLRMCRDCHEAFKWISEITERDIVVRDVNRFHHFDKGLCTCRDFW</sequence>
<feature type="repeat" description="PPR" evidence="4">
    <location>
        <begin position="205"/>
        <end position="239"/>
    </location>
</feature>
<dbReference type="FunFam" id="1.25.40.10:FF:000090">
    <property type="entry name" value="Pentatricopeptide repeat-containing protein, chloroplastic"/>
    <property type="match status" value="1"/>
</dbReference>
<dbReference type="Pfam" id="PF13041">
    <property type="entry name" value="PPR_2"/>
    <property type="match status" value="1"/>
</dbReference>
<dbReference type="FunFam" id="1.25.40.10:FF:000196">
    <property type="entry name" value="Pentatricopeptide repeat-containing protein At4g14850"/>
    <property type="match status" value="1"/>
</dbReference>
<name>A0A061EQ44_THECC</name>
<evidence type="ECO:0000256" key="1">
    <source>
        <dbReference type="ARBA" id="ARBA00006643"/>
    </source>
</evidence>
<evidence type="ECO:0000313" key="6">
    <source>
        <dbReference type="EMBL" id="EOY06472.1"/>
    </source>
</evidence>
<dbReference type="GO" id="GO:0009451">
    <property type="term" value="P:RNA modification"/>
    <property type="evidence" value="ECO:0007669"/>
    <property type="project" value="InterPro"/>
</dbReference>
<dbReference type="InterPro" id="IPR032867">
    <property type="entry name" value="DYW_dom"/>
</dbReference>
<dbReference type="Pfam" id="PF14432">
    <property type="entry name" value="DYW_deaminase"/>
    <property type="match status" value="1"/>
</dbReference>
<keyword evidence="2" id="KW-0677">Repeat</keyword>
<organism evidence="6 7">
    <name type="scientific">Theobroma cacao</name>
    <name type="common">Cacao</name>
    <name type="synonym">Cocoa</name>
    <dbReference type="NCBI Taxonomy" id="3641"/>
    <lineage>
        <taxon>Eukaryota</taxon>
        <taxon>Viridiplantae</taxon>
        <taxon>Streptophyta</taxon>
        <taxon>Embryophyta</taxon>
        <taxon>Tracheophyta</taxon>
        <taxon>Spermatophyta</taxon>
        <taxon>Magnoliopsida</taxon>
        <taxon>eudicotyledons</taxon>
        <taxon>Gunneridae</taxon>
        <taxon>Pentapetalae</taxon>
        <taxon>rosids</taxon>
        <taxon>malvids</taxon>
        <taxon>Malvales</taxon>
        <taxon>Malvaceae</taxon>
        <taxon>Byttnerioideae</taxon>
        <taxon>Theobroma</taxon>
    </lineage>
</organism>
<evidence type="ECO:0000259" key="5">
    <source>
        <dbReference type="Pfam" id="PF14432"/>
    </source>
</evidence>
<evidence type="ECO:0000256" key="3">
    <source>
        <dbReference type="ARBA" id="ARBA00061659"/>
    </source>
</evidence>
<dbReference type="Gramene" id="EOY06472">
    <property type="protein sequence ID" value="EOY06472"/>
    <property type="gene ID" value="TCM_021181"/>
</dbReference>
<dbReference type="FunFam" id="1.25.40.10:FF:000381">
    <property type="entry name" value="Pentatricopeptide repeat-containing protein"/>
    <property type="match status" value="1"/>
</dbReference>
<dbReference type="InterPro" id="IPR002885">
    <property type="entry name" value="PPR_rpt"/>
</dbReference>
<gene>
    <name evidence="6" type="ORF">TCM_021181</name>
</gene>
<protein>
    <submittedName>
        <fullName evidence="6">Tetratricopeptide repeat-like superfamily protein</fullName>
    </submittedName>
</protein>
<dbReference type="PANTHER" id="PTHR47926">
    <property type="entry name" value="PENTATRICOPEPTIDE REPEAT-CONTAINING PROTEIN"/>
    <property type="match status" value="1"/>
</dbReference>
<dbReference type="Gene3D" id="1.25.40.10">
    <property type="entry name" value="Tetratricopeptide repeat domain"/>
    <property type="match status" value="3"/>
</dbReference>
<dbReference type="InterPro" id="IPR046848">
    <property type="entry name" value="E_motif"/>
</dbReference>
<dbReference type="OMA" id="HLINCYV"/>
<feature type="domain" description="DYW" evidence="5">
    <location>
        <begin position="562"/>
        <end position="648"/>
    </location>
</feature>
<dbReference type="PANTHER" id="PTHR47926:SF368">
    <property type="entry name" value="TETRATRICOPEPTIDE REPEAT-LIKE SUPERFAMILY PROTEIN"/>
    <property type="match status" value="1"/>
</dbReference>
<keyword evidence="7" id="KW-1185">Reference proteome</keyword>
<accession>A0A061EQ44</accession>
<dbReference type="Pfam" id="PF13812">
    <property type="entry name" value="PPR_3"/>
    <property type="match status" value="1"/>
</dbReference>
<dbReference type="PROSITE" id="PS51375">
    <property type="entry name" value="PPR"/>
    <property type="match status" value="3"/>
</dbReference>
<evidence type="ECO:0000256" key="2">
    <source>
        <dbReference type="ARBA" id="ARBA00022737"/>
    </source>
</evidence>
<dbReference type="InterPro" id="IPR046960">
    <property type="entry name" value="PPR_At4g14850-like_plant"/>
</dbReference>
<dbReference type="NCBIfam" id="TIGR00756">
    <property type="entry name" value="PPR"/>
    <property type="match status" value="4"/>
</dbReference>
<dbReference type="AlphaFoldDB" id="A0A061EQ44"/>
<dbReference type="Proteomes" id="UP000026915">
    <property type="component" value="Chromosome 4"/>
</dbReference>
<evidence type="ECO:0000313" key="7">
    <source>
        <dbReference type="Proteomes" id="UP000026915"/>
    </source>
</evidence>
<reference evidence="6 7" key="1">
    <citation type="journal article" date="2013" name="Genome Biol.">
        <title>The genome sequence of the most widely cultivated cacao type and its use to identify candidate genes regulating pod color.</title>
        <authorList>
            <person name="Motamayor J.C."/>
            <person name="Mockaitis K."/>
            <person name="Schmutz J."/>
            <person name="Haiminen N."/>
            <person name="Iii D.L."/>
            <person name="Cornejo O."/>
            <person name="Findley S.D."/>
            <person name="Zheng P."/>
            <person name="Utro F."/>
            <person name="Royaert S."/>
            <person name="Saski C."/>
            <person name="Jenkins J."/>
            <person name="Podicheti R."/>
            <person name="Zhao M."/>
            <person name="Scheffler B.E."/>
            <person name="Stack J.C."/>
            <person name="Feltus F.A."/>
            <person name="Mustiga G.M."/>
            <person name="Amores F."/>
            <person name="Phillips W."/>
            <person name="Marelli J.P."/>
            <person name="May G.D."/>
            <person name="Shapiro H."/>
            <person name="Ma J."/>
            <person name="Bustamante C.D."/>
            <person name="Schnell R.J."/>
            <person name="Main D."/>
            <person name="Gilbert D."/>
            <person name="Parida L."/>
            <person name="Kuhn D.N."/>
        </authorList>
    </citation>
    <scope>NUCLEOTIDE SEQUENCE [LARGE SCALE GENOMIC DNA]</scope>
    <source>
        <strain evidence="7">cv. Matina 1-6</strain>
    </source>
</reference>
<dbReference type="Pfam" id="PF01535">
    <property type="entry name" value="PPR"/>
    <property type="match status" value="3"/>
</dbReference>
<dbReference type="Pfam" id="PF20431">
    <property type="entry name" value="E_motif"/>
    <property type="match status" value="1"/>
</dbReference>
<dbReference type="HOGENOM" id="CLU_002706_37_8_1"/>
<feature type="repeat" description="PPR" evidence="4">
    <location>
        <begin position="338"/>
        <end position="372"/>
    </location>
</feature>
<dbReference type="FunCoup" id="A0A061EQ44">
    <property type="interactions" value="2"/>
</dbReference>
<dbReference type="InParanoid" id="A0A061EQ44"/>
<comment type="similarity">
    <text evidence="3">Belongs to the PPR family. PCMP-E subfamily.</text>
</comment>
<dbReference type="GO" id="GO:0008270">
    <property type="term" value="F:zinc ion binding"/>
    <property type="evidence" value="ECO:0007669"/>
    <property type="project" value="InterPro"/>
</dbReference>
<proteinExistence type="inferred from homology"/>
<feature type="repeat" description="PPR" evidence="4">
    <location>
        <begin position="135"/>
        <end position="169"/>
    </location>
</feature>
<dbReference type="eggNOG" id="KOG4197">
    <property type="taxonomic scope" value="Eukaryota"/>
</dbReference>
<dbReference type="EMBL" id="CM001882">
    <property type="protein sequence ID" value="EOY06472.1"/>
    <property type="molecule type" value="Genomic_DNA"/>
</dbReference>
<dbReference type="GO" id="GO:0003723">
    <property type="term" value="F:RNA binding"/>
    <property type="evidence" value="ECO:0007669"/>
    <property type="project" value="InterPro"/>
</dbReference>
<dbReference type="InterPro" id="IPR011990">
    <property type="entry name" value="TPR-like_helical_dom_sf"/>
</dbReference>